<gene>
    <name evidence="1" type="ORF">Trco_002831</name>
</gene>
<accession>A0A9P8QNF2</accession>
<evidence type="ECO:0000313" key="2">
    <source>
        <dbReference type="Proteomes" id="UP000827724"/>
    </source>
</evidence>
<sequence length="69" mass="7845">MSDDTHPLGLVAPKFFPAFLQVPEAEEQKRTCCWSFTCNPTMTAFRFSTGFQSSRKMFKHTLPSRSILG</sequence>
<evidence type="ECO:0000313" key="1">
    <source>
        <dbReference type="EMBL" id="KAH6609485.1"/>
    </source>
</evidence>
<proteinExistence type="predicted"/>
<dbReference type="EMBL" id="JAIWOZ010000002">
    <property type="protein sequence ID" value="KAH6609485.1"/>
    <property type="molecule type" value="Genomic_DNA"/>
</dbReference>
<name>A0A9P8QNF2_9HYPO</name>
<organism evidence="1 2">
    <name type="scientific">Trichoderma cornu-damae</name>
    <dbReference type="NCBI Taxonomy" id="654480"/>
    <lineage>
        <taxon>Eukaryota</taxon>
        <taxon>Fungi</taxon>
        <taxon>Dikarya</taxon>
        <taxon>Ascomycota</taxon>
        <taxon>Pezizomycotina</taxon>
        <taxon>Sordariomycetes</taxon>
        <taxon>Hypocreomycetidae</taxon>
        <taxon>Hypocreales</taxon>
        <taxon>Hypocreaceae</taxon>
        <taxon>Trichoderma</taxon>
    </lineage>
</organism>
<comment type="caution">
    <text evidence="1">The sequence shown here is derived from an EMBL/GenBank/DDBJ whole genome shotgun (WGS) entry which is preliminary data.</text>
</comment>
<reference evidence="1" key="1">
    <citation type="submission" date="2021-08" db="EMBL/GenBank/DDBJ databases">
        <title>Chromosome-Level Trichoderma cornu-damae using Hi-C Data.</title>
        <authorList>
            <person name="Kim C.S."/>
        </authorList>
    </citation>
    <scope>NUCLEOTIDE SEQUENCE</scope>
    <source>
        <strain evidence="1">KA19-0412C</strain>
    </source>
</reference>
<dbReference type="AlphaFoldDB" id="A0A9P8QNF2"/>
<dbReference type="Proteomes" id="UP000827724">
    <property type="component" value="Unassembled WGS sequence"/>
</dbReference>
<protein>
    <submittedName>
        <fullName evidence="1">Uncharacterized protein</fullName>
    </submittedName>
</protein>
<keyword evidence="2" id="KW-1185">Reference proteome</keyword>